<accession>A0A9N9C4C7</accession>
<reference evidence="2" key="1">
    <citation type="submission" date="2021-06" db="EMBL/GenBank/DDBJ databases">
        <authorList>
            <person name="Kallberg Y."/>
            <person name="Tangrot J."/>
            <person name="Rosling A."/>
        </authorList>
    </citation>
    <scope>NUCLEOTIDE SEQUENCE</scope>
    <source>
        <strain evidence="2">FL130A</strain>
    </source>
</reference>
<protein>
    <submittedName>
        <fullName evidence="2">14185_t:CDS:1</fullName>
    </submittedName>
</protein>
<name>A0A9N9C4C7_9GLOM</name>
<evidence type="ECO:0000313" key="2">
    <source>
        <dbReference type="EMBL" id="CAG8588511.1"/>
    </source>
</evidence>
<organism evidence="2 3">
    <name type="scientific">Ambispora leptoticha</name>
    <dbReference type="NCBI Taxonomy" id="144679"/>
    <lineage>
        <taxon>Eukaryota</taxon>
        <taxon>Fungi</taxon>
        <taxon>Fungi incertae sedis</taxon>
        <taxon>Mucoromycota</taxon>
        <taxon>Glomeromycotina</taxon>
        <taxon>Glomeromycetes</taxon>
        <taxon>Archaeosporales</taxon>
        <taxon>Ambisporaceae</taxon>
        <taxon>Ambispora</taxon>
    </lineage>
</organism>
<proteinExistence type="predicted"/>
<feature type="non-terminal residue" evidence="2">
    <location>
        <position position="67"/>
    </location>
</feature>
<dbReference type="Proteomes" id="UP000789508">
    <property type="component" value="Unassembled WGS sequence"/>
</dbReference>
<keyword evidence="3" id="KW-1185">Reference proteome</keyword>
<evidence type="ECO:0000313" key="3">
    <source>
        <dbReference type="Proteomes" id="UP000789508"/>
    </source>
</evidence>
<comment type="caution">
    <text evidence="2">The sequence shown here is derived from an EMBL/GenBank/DDBJ whole genome shotgun (WGS) entry which is preliminary data.</text>
</comment>
<sequence length="67" mass="7745">MAIFERIEQELAKAEVEKQDAKKELQEFNKGEDGQWLAELKRKLRKEEGTEAQQASEKLRDMAAPPT</sequence>
<feature type="region of interest" description="Disordered" evidence="1">
    <location>
        <begin position="43"/>
        <end position="67"/>
    </location>
</feature>
<evidence type="ECO:0000256" key="1">
    <source>
        <dbReference type="SAM" id="MobiDB-lite"/>
    </source>
</evidence>
<gene>
    <name evidence="2" type="ORF">ALEPTO_LOCUS7589</name>
</gene>
<dbReference type="EMBL" id="CAJVPS010003425">
    <property type="protein sequence ID" value="CAG8588511.1"/>
    <property type="molecule type" value="Genomic_DNA"/>
</dbReference>
<dbReference type="AlphaFoldDB" id="A0A9N9C4C7"/>